<evidence type="ECO:0000256" key="12">
    <source>
        <dbReference type="ARBA" id="ARBA00023295"/>
    </source>
</evidence>
<dbReference type="Gene3D" id="1.50.10.20">
    <property type="match status" value="1"/>
</dbReference>
<dbReference type="InterPro" id="IPR014480">
    <property type="entry name" value="Mannan-1_6-alpha_mannosidase"/>
</dbReference>
<comment type="catalytic activity">
    <reaction evidence="1">
        <text>Random hydrolysis of (1-&gt;6)-alpha-D-mannosidic linkages in unbranched (1-&gt;6)-mannans.</text>
        <dbReference type="EC" id="3.2.1.101"/>
    </reaction>
</comment>
<comment type="subcellular location">
    <subcellularLocation>
        <location evidence="2">Endomembrane system</location>
    </subcellularLocation>
</comment>
<dbReference type="GO" id="GO:0009272">
    <property type="term" value="P:fungal-type cell wall biogenesis"/>
    <property type="evidence" value="ECO:0007669"/>
    <property type="project" value="TreeGrafter"/>
</dbReference>
<feature type="region of interest" description="Disordered" evidence="14">
    <location>
        <begin position="492"/>
        <end position="519"/>
    </location>
</feature>
<evidence type="ECO:0000256" key="5">
    <source>
        <dbReference type="ARBA" id="ARBA00022723"/>
    </source>
</evidence>
<comment type="caution">
    <text evidence="17">The sequence shown here is derived from an EMBL/GenBank/DDBJ whole genome shotgun (WGS) entry which is preliminary data.</text>
</comment>
<keyword evidence="6" id="KW-0732">Signal</keyword>
<proteinExistence type="inferred from homology"/>
<evidence type="ECO:0000256" key="1">
    <source>
        <dbReference type="ARBA" id="ARBA00001452"/>
    </source>
</evidence>
<dbReference type="EMBL" id="AZHD01000002">
    <property type="protein sequence ID" value="OAA66610.1"/>
    <property type="molecule type" value="Genomic_DNA"/>
</dbReference>
<feature type="transmembrane region" description="Helical" evidence="15">
    <location>
        <begin position="367"/>
        <end position="390"/>
    </location>
</feature>
<keyword evidence="12" id="KW-0326">Glycosidase</keyword>
<dbReference type="SUPFAM" id="SSF144232">
    <property type="entry name" value="HIT/MYND zinc finger-like"/>
    <property type="match status" value="1"/>
</dbReference>
<dbReference type="AlphaFoldDB" id="A0A162MTB7"/>
<evidence type="ECO:0000256" key="7">
    <source>
        <dbReference type="ARBA" id="ARBA00022771"/>
    </source>
</evidence>
<evidence type="ECO:0000256" key="11">
    <source>
        <dbReference type="ARBA" id="ARBA00023180"/>
    </source>
</evidence>
<dbReference type="STRING" id="1081102.A0A162MTB7"/>
<dbReference type="InterPro" id="IPR005198">
    <property type="entry name" value="Glyco_hydro_76"/>
</dbReference>
<accession>A0A162MTB7</accession>
<dbReference type="PANTHER" id="PTHR12145:SF36">
    <property type="entry name" value="MANNAN ENDO-1,6-ALPHA-MANNOSIDASE DCW1"/>
    <property type="match status" value="1"/>
</dbReference>
<evidence type="ECO:0000256" key="10">
    <source>
        <dbReference type="ARBA" id="ARBA00023136"/>
    </source>
</evidence>
<keyword evidence="11" id="KW-0325">Glycoprotein</keyword>
<evidence type="ECO:0000256" key="3">
    <source>
        <dbReference type="ARBA" id="ARBA00009699"/>
    </source>
</evidence>
<keyword evidence="18" id="KW-1185">Reference proteome</keyword>
<keyword evidence="8 17" id="KW-0378">Hydrolase</keyword>
<dbReference type="PROSITE" id="PS01360">
    <property type="entry name" value="ZF_MYND_1"/>
    <property type="match status" value="1"/>
</dbReference>
<dbReference type="GO" id="GO:0016052">
    <property type="term" value="P:carbohydrate catabolic process"/>
    <property type="evidence" value="ECO:0007669"/>
    <property type="project" value="InterPro"/>
</dbReference>
<sequence>MRPKLRTTATVLLAGSQAHAAVFSIDSTDAIKKSASILAHDLVAYYHGNESGQTPGILPGPPPAGPYYWWEAGAMWGTLIDYWHWTGDATYNDLVTQAMLWQVGPHADYMPPNVTMSLGNDDQGFWGMSAMLAAEVNFPNPPPTEPQWLALAQAVFNTQAEPGRHDNTFGDGIANGCFFNLGARLARYTNNQTYADWAEQTWDWIQGVGYMDAQYNIYDGAHIDTNCTDINRAQFSYNGAVWLLGAAYMWNHTEDGRWRARVEGLLDRTLTFFFPDGVAFEVACERPEHMSCTTDMLTYKGFLHRWLATATQLAPFAHDRVLATLRNSTRAAVAQCTGGDAVGDPDAGSHSTDNPSPLRPITTADRVGAGFLTAVILLGVTGMFGVISLGEMPIPDLADRTRFPPFLALPEERDSTDSSADADADDNDSPCLLAQITANMTINKPTLVLADRDGHPFALVFDGLGRDELDLAGRGLKKGATAVVHRARQSVPQGAVADAAGSAAAIRDPSHPESTHRKAAKRPFVRIPAGQAHTVQAVGAPLDRVVPAAAALRRRQQQQQKQARGSGTCDACGALAAQTRRIPTEALRKCTGCGQAWYCNRACQTKGWSDGHKDECKAWRGLVAIWGG</sequence>
<evidence type="ECO:0000256" key="6">
    <source>
        <dbReference type="ARBA" id="ARBA00022729"/>
    </source>
</evidence>
<dbReference type="SUPFAM" id="SSF48208">
    <property type="entry name" value="Six-hairpin glycosidases"/>
    <property type="match status" value="1"/>
</dbReference>
<dbReference type="PROSITE" id="PS50865">
    <property type="entry name" value="ZF_MYND_2"/>
    <property type="match status" value="1"/>
</dbReference>
<protein>
    <recommendedName>
        <fullName evidence="4">mannan endo-1,6-alpha-mannosidase</fullName>
        <ecNumber evidence="4">3.2.1.101</ecNumber>
    </recommendedName>
</protein>
<dbReference type="Gene3D" id="6.10.140.2220">
    <property type="match status" value="1"/>
</dbReference>
<dbReference type="FunFam" id="1.50.10.20:FF:000006">
    <property type="entry name" value="Mannan endo-1,6-alpha-mannosidase"/>
    <property type="match status" value="1"/>
</dbReference>
<dbReference type="GO" id="GO:0008496">
    <property type="term" value="F:mannan endo-1,6-alpha-mannosidase activity"/>
    <property type="evidence" value="ECO:0007669"/>
    <property type="project" value="UniProtKB-EC"/>
</dbReference>
<dbReference type="InterPro" id="IPR002893">
    <property type="entry name" value="Znf_MYND"/>
</dbReference>
<evidence type="ECO:0000313" key="18">
    <source>
        <dbReference type="Proteomes" id="UP000076874"/>
    </source>
</evidence>
<comment type="similarity">
    <text evidence="3">Belongs to the glycosyl hydrolase 76 family.</text>
</comment>
<keyword evidence="15" id="KW-0812">Transmembrane</keyword>
<evidence type="ECO:0000259" key="16">
    <source>
        <dbReference type="PROSITE" id="PS50865"/>
    </source>
</evidence>
<keyword evidence="9" id="KW-0862">Zinc</keyword>
<evidence type="ECO:0000256" key="14">
    <source>
        <dbReference type="SAM" id="MobiDB-lite"/>
    </source>
</evidence>
<dbReference type="Pfam" id="PF03663">
    <property type="entry name" value="Glyco_hydro_76"/>
    <property type="match status" value="1"/>
</dbReference>
<evidence type="ECO:0000256" key="2">
    <source>
        <dbReference type="ARBA" id="ARBA00004308"/>
    </source>
</evidence>
<feature type="compositionally biased region" description="Low complexity" evidence="14">
    <location>
        <begin position="495"/>
        <end position="505"/>
    </location>
</feature>
<evidence type="ECO:0000256" key="8">
    <source>
        <dbReference type="ARBA" id="ARBA00022801"/>
    </source>
</evidence>
<evidence type="ECO:0000256" key="15">
    <source>
        <dbReference type="SAM" id="Phobius"/>
    </source>
</evidence>
<feature type="region of interest" description="Disordered" evidence="14">
    <location>
        <begin position="337"/>
        <end position="360"/>
    </location>
</feature>
<dbReference type="Proteomes" id="UP000076874">
    <property type="component" value="Unassembled WGS sequence"/>
</dbReference>
<keyword evidence="7 13" id="KW-0863">Zinc-finger</keyword>
<dbReference type="InterPro" id="IPR008928">
    <property type="entry name" value="6-hairpin_glycosidase_sf"/>
</dbReference>
<gene>
    <name evidence="17" type="ORF">SPI_01186</name>
</gene>
<dbReference type="GO" id="GO:0012505">
    <property type="term" value="C:endomembrane system"/>
    <property type="evidence" value="ECO:0007669"/>
    <property type="project" value="UniProtKB-SubCell"/>
</dbReference>
<evidence type="ECO:0000256" key="9">
    <source>
        <dbReference type="ARBA" id="ARBA00022833"/>
    </source>
</evidence>
<keyword evidence="10 15" id="KW-0472">Membrane</keyword>
<keyword evidence="5" id="KW-0479">Metal-binding</keyword>
<evidence type="ECO:0000256" key="13">
    <source>
        <dbReference type="PROSITE-ProRule" id="PRU00134"/>
    </source>
</evidence>
<evidence type="ECO:0000313" key="17">
    <source>
        <dbReference type="EMBL" id="OAA66610.1"/>
    </source>
</evidence>
<name>A0A162MTB7_9HYPO</name>
<dbReference type="OrthoDB" id="4187847at2759"/>
<dbReference type="PANTHER" id="PTHR12145">
    <property type="entry name" value="MANNAN ENDO-1,6-ALPHA-MANNOSIDASE DCW1"/>
    <property type="match status" value="1"/>
</dbReference>
<reference evidence="17 18" key="1">
    <citation type="journal article" date="2016" name="Genome Biol. Evol.">
        <title>Divergent and convergent evolution of fungal pathogenicity.</title>
        <authorList>
            <person name="Shang Y."/>
            <person name="Xiao G."/>
            <person name="Zheng P."/>
            <person name="Cen K."/>
            <person name="Zhan S."/>
            <person name="Wang C."/>
        </authorList>
    </citation>
    <scope>NUCLEOTIDE SEQUENCE [LARGE SCALE GENOMIC DNA]</scope>
    <source>
        <strain evidence="17 18">RCEF 264</strain>
    </source>
</reference>
<dbReference type="Pfam" id="PF01753">
    <property type="entry name" value="zf-MYND"/>
    <property type="match status" value="1"/>
</dbReference>
<dbReference type="GO" id="GO:0008270">
    <property type="term" value="F:zinc ion binding"/>
    <property type="evidence" value="ECO:0007669"/>
    <property type="project" value="UniProtKB-KW"/>
</dbReference>
<organism evidence="17 18">
    <name type="scientific">Niveomyces insectorum RCEF 264</name>
    <dbReference type="NCBI Taxonomy" id="1081102"/>
    <lineage>
        <taxon>Eukaryota</taxon>
        <taxon>Fungi</taxon>
        <taxon>Dikarya</taxon>
        <taxon>Ascomycota</taxon>
        <taxon>Pezizomycotina</taxon>
        <taxon>Sordariomycetes</taxon>
        <taxon>Hypocreomycetidae</taxon>
        <taxon>Hypocreales</taxon>
        <taxon>Cordycipitaceae</taxon>
        <taxon>Niveomyces</taxon>
    </lineage>
</organism>
<evidence type="ECO:0000256" key="4">
    <source>
        <dbReference type="ARBA" id="ARBA00012350"/>
    </source>
</evidence>
<keyword evidence="15" id="KW-1133">Transmembrane helix</keyword>
<dbReference type="EC" id="3.2.1.101" evidence="4"/>
<feature type="domain" description="MYND-type" evidence="16">
    <location>
        <begin position="569"/>
        <end position="616"/>
    </location>
</feature>